<organism evidence="3 4">
    <name type="scientific">Phtheirospermum japonicum</name>
    <dbReference type="NCBI Taxonomy" id="374723"/>
    <lineage>
        <taxon>Eukaryota</taxon>
        <taxon>Viridiplantae</taxon>
        <taxon>Streptophyta</taxon>
        <taxon>Embryophyta</taxon>
        <taxon>Tracheophyta</taxon>
        <taxon>Spermatophyta</taxon>
        <taxon>Magnoliopsida</taxon>
        <taxon>eudicotyledons</taxon>
        <taxon>Gunneridae</taxon>
        <taxon>Pentapetalae</taxon>
        <taxon>asterids</taxon>
        <taxon>lamiids</taxon>
        <taxon>Lamiales</taxon>
        <taxon>Orobanchaceae</taxon>
        <taxon>Orobanchaceae incertae sedis</taxon>
        <taxon>Phtheirospermum</taxon>
    </lineage>
</organism>
<dbReference type="EMBL" id="BMAC01000168">
    <property type="protein sequence ID" value="GFP88423.1"/>
    <property type="molecule type" value="Genomic_DNA"/>
</dbReference>
<sequence length="255" mass="28808">MGSGVDINCHDLRELVKFIKENYGVKYIYVWHALVGYWGGLFPSSEKMKKYNPKITYPVQSPGNVGNIRDIAMDSLEKYGVGLIDPDKVYEFYNDLHSYLSSIGINGVKVDVQNVVETLGTGYGGRVSLTRRYQEALEESVSRNFKDNNLICCMSHNSDSIYSSRRSATSRASEDFMPSEPTFQTLHVASVAFNSLLLGEIVVPDWDMFQSDHYTAEFHGASKSSGRMSCVCERQVGQNMISKYLRSWYCPTAQY</sequence>
<evidence type="ECO:0000256" key="1">
    <source>
        <dbReference type="ARBA" id="ARBA00007240"/>
    </source>
</evidence>
<evidence type="ECO:0000313" key="4">
    <source>
        <dbReference type="Proteomes" id="UP000653305"/>
    </source>
</evidence>
<dbReference type="Pfam" id="PF05691">
    <property type="entry name" value="Raffinose_syn"/>
    <property type="match status" value="1"/>
</dbReference>
<keyword evidence="2" id="KW-0119">Carbohydrate metabolism</keyword>
<comment type="caution">
    <text evidence="3">The sequence shown here is derived from an EMBL/GenBank/DDBJ whole genome shotgun (WGS) entry which is preliminary data.</text>
</comment>
<keyword evidence="3" id="KW-0328">Glycosyltransferase</keyword>
<protein>
    <submittedName>
        <fullName evidence="3">Probable galactinol--sucrose galactosyltransferase 2</fullName>
    </submittedName>
</protein>
<evidence type="ECO:0000256" key="2">
    <source>
        <dbReference type="ARBA" id="ARBA00023277"/>
    </source>
</evidence>
<dbReference type="PANTHER" id="PTHR31268">
    <property type="match status" value="1"/>
</dbReference>
<reference evidence="3" key="1">
    <citation type="submission" date="2020-07" db="EMBL/GenBank/DDBJ databases">
        <title>Ethylene signaling mediates host invasion by parasitic plants.</title>
        <authorList>
            <person name="Yoshida S."/>
        </authorList>
    </citation>
    <scope>NUCLEOTIDE SEQUENCE</scope>
    <source>
        <strain evidence="3">Okayama</strain>
    </source>
</reference>
<dbReference type="GO" id="GO:0016757">
    <property type="term" value="F:glycosyltransferase activity"/>
    <property type="evidence" value="ECO:0007669"/>
    <property type="project" value="UniProtKB-KW"/>
</dbReference>
<dbReference type="AlphaFoldDB" id="A0A830BX43"/>
<dbReference type="Proteomes" id="UP000653305">
    <property type="component" value="Unassembled WGS sequence"/>
</dbReference>
<comment type="similarity">
    <text evidence="1">Belongs to the glycosyl hydrolases 36 family.</text>
</comment>
<gene>
    <name evidence="3" type="ORF">PHJA_000986000</name>
</gene>
<dbReference type="InterPro" id="IPR017853">
    <property type="entry name" value="GH"/>
</dbReference>
<accession>A0A830BX43</accession>
<dbReference type="InterPro" id="IPR008811">
    <property type="entry name" value="Glycosyl_hydrolases_36"/>
</dbReference>
<dbReference type="OrthoDB" id="1715853at2759"/>
<keyword evidence="3" id="KW-0808">Transferase</keyword>
<evidence type="ECO:0000313" key="3">
    <source>
        <dbReference type="EMBL" id="GFP88423.1"/>
    </source>
</evidence>
<name>A0A830BX43_9LAMI</name>
<proteinExistence type="inferred from homology"/>
<keyword evidence="4" id="KW-1185">Reference proteome</keyword>
<dbReference type="PANTHER" id="PTHR31268:SF10">
    <property type="entry name" value="GALACTINOL--SUCROSE GALACTOSYLTRANSFERASE"/>
    <property type="match status" value="1"/>
</dbReference>
<dbReference type="SUPFAM" id="SSF51445">
    <property type="entry name" value="(Trans)glycosidases"/>
    <property type="match status" value="1"/>
</dbReference>